<evidence type="ECO:0000313" key="2">
    <source>
        <dbReference type="Proteomes" id="UP000790709"/>
    </source>
</evidence>
<dbReference type="EMBL" id="MU266435">
    <property type="protein sequence ID" value="KAH7924054.1"/>
    <property type="molecule type" value="Genomic_DNA"/>
</dbReference>
<protein>
    <submittedName>
        <fullName evidence="1">Uncharacterized protein</fullName>
    </submittedName>
</protein>
<proteinExistence type="predicted"/>
<keyword evidence="2" id="KW-1185">Reference proteome</keyword>
<evidence type="ECO:0000313" key="1">
    <source>
        <dbReference type="EMBL" id="KAH7924054.1"/>
    </source>
</evidence>
<gene>
    <name evidence="1" type="ORF">BV22DRAFT_1067551</name>
</gene>
<sequence length="444" mass="48193">MATPPVGEATQQLWDETLSRLLNLSTATVKRNADLETRLADLEVELAVWKQAHATALEAAERETKALKGRLASLNGQVASMETFMSQSLLILCVIDGDGCIFNESLLKQGHEGGRLAAQQLTKAVAEYLTNEDVHVLGRLSFWVTVYFNKAGLANLLTRHNICSLDQLEAFVAGFSQSSPRFLLVDVGHGKEGTCTKITEYLQTYIRFPQTQRIFFGGGHDNGYASTVAALQTDGLLGKLAVLDGHPNTASHLQKYRLPTLGVDGLFMSQKPTPISKSPSPLNVAGLSPTLITNGGLPTPHSPPNMRTPMAGKLVDPSVPLHKHSPPPCNEYYLMSCTKGVSGACKYSHDYILTPEQLATLAANAKKAPCNFLKNSLQCPYGERCCWGHACPNGPKCFHLSKGKCWFKGGAYCPILSLYRVSDDCVDDCRKYASCPVSLGCKNC</sequence>
<name>A0ACB8BEX0_9AGAM</name>
<organism evidence="1 2">
    <name type="scientific">Leucogyrophana mollusca</name>
    <dbReference type="NCBI Taxonomy" id="85980"/>
    <lineage>
        <taxon>Eukaryota</taxon>
        <taxon>Fungi</taxon>
        <taxon>Dikarya</taxon>
        <taxon>Basidiomycota</taxon>
        <taxon>Agaricomycotina</taxon>
        <taxon>Agaricomycetes</taxon>
        <taxon>Agaricomycetidae</taxon>
        <taxon>Boletales</taxon>
        <taxon>Boletales incertae sedis</taxon>
        <taxon>Leucogyrophana</taxon>
    </lineage>
</organism>
<dbReference type="Proteomes" id="UP000790709">
    <property type="component" value="Unassembled WGS sequence"/>
</dbReference>
<comment type="caution">
    <text evidence="1">The sequence shown here is derived from an EMBL/GenBank/DDBJ whole genome shotgun (WGS) entry which is preliminary data.</text>
</comment>
<accession>A0ACB8BEX0</accession>
<reference evidence="1" key="1">
    <citation type="journal article" date="2021" name="New Phytol.">
        <title>Evolutionary innovations through gain and loss of genes in the ectomycorrhizal Boletales.</title>
        <authorList>
            <person name="Wu G."/>
            <person name="Miyauchi S."/>
            <person name="Morin E."/>
            <person name="Kuo A."/>
            <person name="Drula E."/>
            <person name="Varga T."/>
            <person name="Kohler A."/>
            <person name="Feng B."/>
            <person name="Cao Y."/>
            <person name="Lipzen A."/>
            <person name="Daum C."/>
            <person name="Hundley H."/>
            <person name="Pangilinan J."/>
            <person name="Johnson J."/>
            <person name="Barry K."/>
            <person name="LaButti K."/>
            <person name="Ng V."/>
            <person name="Ahrendt S."/>
            <person name="Min B."/>
            <person name="Choi I.G."/>
            <person name="Park H."/>
            <person name="Plett J.M."/>
            <person name="Magnuson J."/>
            <person name="Spatafora J.W."/>
            <person name="Nagy L.G."/>
            <person name="Henrissat B."/>
            <person name="Grigoriev I.V."/>
            <person name="Yang Z.L."/>
            <person name="Xu J."/>
            <person name="Martin F.M."/>
        </authorList>
    </citation>
    <scope>NUCLEOTIDE SEQUENCE</scope>
    <source>
        <strain evidence="1">KUC20120723A-06</strain>
    </source>
</reference>